<reference evidence="2" key="1">
    <citation type="submission" date="2020-10" db="EMBL/GenBank/DDBJ databases">
        <authorList>
            <person name="Gilroy R."/>
        </authorList>
    </citation>
    <scope>NUCLEOTIDE SEQUENCE</scope>
    <source>
        <strain evidence="2">ChiSjej2B20-13462</strain>
    </source>
</reference>
<dbReference type="EMBL" id="DVFN01000089">
    <property type="protein sequence ID" value="HIQ69853.1"/>
    <property type="molecule type" value="Genomic_DNA"/>
</dbReference>
<dbReference type="InterPro" id="IPR023896">
    <property type="entry name" value="LTA_DltD"/>
</dbReference>
<dbReference type="SUPFAM" id="SSF52266">
    <property type="entry name" value="SGNH hydrolase"/>
    <property type="match status" value="1"/>
</dbReference>
<feature type="signal peptide" evidence="1">
    <location>
        <begin position="1"/>
        <end position="20"/>
    </location>
</feature>
<accession>A0A9D0Z8K0</accession>
<dbReference type="NCBIfam" id="TIGR04092">
    <property type="entry name" value="LTA_DltD"/>
    <property type="match status" value="1"/>
</dbReference>
<evidence type="ECO:0000256" key="1">
    <source>
        <dbReference type="SAM" id="SignalP"/>
    </source>
</evidence>
<dbReference type="Pfam" id="PF04914">
    <property type="entry name" value="DltD"/>
    <property type="match status" value="1"/>
</dbReference>
<dbReference type="PANTHER" id="PTHR40039">
    <property type="entry name" value="PROTEIN DLTD"/>
    <property type="match status" value="1"/>
</dbReference>
<protein>
    <submittedName>
        <fullName evidence="2">D-alanyl-lipoteichoic acid biosynthesis protein DltD</fullName>
    </submittedName>
</protein>
<comment type="caution">
    <text evidence="2">The sequence shown here is derived from an EMBL/GenBank/DDBJ whole genome shotgun (WGS) entry which is preliminary data.</text>
</comment>
<dbReference type="InterPro" id="IPR006998">
    <property type="entry name" value="DltD"/>
</dbReference>
<feature type="chain" id="PRO_5038802995" evidence="1">
    <location>
        <begin position="21"/>
        <end position="394"/>
    </location>
</feature>
<sequence length="394" mass="43225">MRRALLAALATVLVCALALAAVRWGLEAAMPDYPAALSAEAAEEKITGMWLTEQAAERDNSLLIFGSSELKTTDICTHPANFFADTGLQVDLIGRGSCQSIIHAMAIGAQGEALRGRQIVLITAPQSYVPEGIASDLFMANYSQQQLLDILGDETIPDDIKTYLSARTQDLFDAYEADTGLTPEAYTAGDLLSTAWAEDGAAALLAPYGAAAEWLLDTRDLAEAKDLAEDFPDEAPAALNLAFDWDAELEAALDQAAEMVTNNDFYMQDSYYATYIGAKLDQQAGKDAALSYETSPEYDDLRCLLDLCSLWDLEVLFVHVPMHGAWNDFTGFDAGRRAAYYQAVREIAEDYDNVTLLDLTGYEYEPYFLCDTMHLGWKGWLAVDRAIVEFYHAA</sequence>
<reference evidence="2" key="2">
    <citation type="journal article" date="2021" name="PeerJ">
        <title>Extensive microbial diversity within the chicken gut microbiome revealed by metagenomics and culture.</title>
        <authorList>
            <person name="Gilroy R."/>
            <person name="Ravi A."/>
            <person name="Getino M."/>
            <person name="Pursley I."/>
            <person name="Horton D.L."/>
            <person name="Alikhan N.F."/>
            <person name="Baker D."/>
            <person name="Gharbi K."/>
            <person name="Hall N."/>
            <person name="Watson M."/>
            <person name="Adriaenssens E.M."/>
            <person name="Foster-Nyarko E."/>
            <person name="Jarju S."/>
            <person name="Secka A."/>
            <person name="Antonio M."/>
            <person name="Oren A."/>
            <person name="Chaudhuri R.R."/>
            <person name="La Ragione R."/>
            <person name="Hildebrand F."/>
            <person name="Pallen M.J."/>
        </authorList>
    </citation>
    <scope>NUCLEOTIDE SEQUENCE</scope>
    <source>
        <strain evidence="2">ChiSjej2B20-13462</strain>
    </source>
</reference>
<name>A0A9D0Z8K0_9FIRM</name>
<evidence type="ECO:0000313" key="3">
    <source>
        <dbReference type="Proteomes" id="UP000886874"/>
    </source>
</evidence>
<gene>
    <name evidence="2" type="primary">dltD</name>
    <name evidence="2" type="ORF">IAA67_05955</name>
</gene>
<organism evidence="2 3">
    <name type="scientific">Candidatus Avoscillospira stercorigallinarum</name>
    <dbReference type="NCBI Taxonomy" id="2840708"/>
    <lineage>
        <taxon>Bacteria</taxon>
        <taxon>Bacillati</taxon>
        <taxon>Bacillota</taxon>
        <taxon>Clostridia</taxon>
        <taxon>Eubacteriales</taxon>
        <taxon>Oscillospiraceae</taxon>
        <taxon>Oscillospiraceae incertae sedis</taxon>
        <taxon>Candidatus Avoscillospira</taxon>
    </lineage>
</organism>
<dbReference type="AlphaFoldDB" id="A0A9D0Z8K0"/>
<keyword evidence="1" id="KW-0732">Signal</keyword>
<evidence type="ECO:0000313" key="2">
    <source>
        <dbReference type="EMBL" id="HIQ69853.1"/>
    </source>
</evidence>
<dbReference type="PANTHER" id="PTHR40039:SF1">
    <property type="entry name" value="PROTEIN DLTD"/>
    <property type="match status" value="1"/>
</dbReference>
<dbReference type="Proteomes" id="UP000886874">
    <property type="component" value="Unassembled WGS sequence"/>
</dbReference>
<proteinExistence type="predicted"/>